<protein>
    <recommendedName>
        <fullName evidence="1">Protein kinase domain-containing protein</fullName>
    </recommendedName>
</protein>
<gene>
    <name evidence="2" type="ORF">EZS28_032075</name>
</gene>
<dbReference type="PROSITE" id="PS50011">
    <property type="entry name" value="PROTEIN_KINASE_DOM"/>
    <property type="match status" value="1"/>
</dbReference>
<feature type="non-terminal residue" evidence="2">
    <location>
        <position position="1"/>
    </location>
</feature>
<sequence length="321" mass="36105">SYIPPAGTKNYAPPESYNANKMMKSSDIFAVGDILIELITCVHPFEGKTQEETIANIKAGKYKEIPAYVHGELREMLISMLNLDASRRPTVDILLQSDIMELVKSSNANSSSSRNQPIPVDKATQEAIIVRRETQIVQISPIFIIKKESQGKQQGNKFIHSDKNDWCTIAIDPVVSEGIVRFEVVFKNSGGFLISFGIADASCSFAAGSHPADDGKKTVRYYNNGDLDHITEYKTNNGRYQDGQRISAIVDMTSNPRKVAFYVDDIEQPNFMIGIPSKIRFWAYTYYQSSSFTVTKFERLVQFTSQEVFGSKALYWGKSWK</sequence>
<dbReference type="Gene3D" id="1.10.510.10">
    <property type="entry name" value="Transferase(Phosphotransferase) domain 1"/>
    <property type="match status" value="1"/>
</dbReference>
<name>A0A5J4UPM4_9EUKA</name>
<dbReference type="PANTHER" id="PTHR24362">
    <property type="entry name" value="SERINE/THREONINE-PROTEIN KINASE NEK"/>
    <property type="match status" value="1"/>
</dbReference>
<dbReference type="SUPFAM" id="SSF56112">
    <property type="entry name" value="Protein kinase-like (PK-like)"/>
    <property type="match status" value="1"/>
</dbReference>
<organism evidence="2 3">
    <name type="scientific">Streblomastix strix</name>
    <dbReference type="NCBI Taxonomy" id="222440"/>
    <lineage>
        <taxon>Eukaryota</taxon>
        <taxon>Metamonada</taxon>
        <taxon>Preaxostyla</taxon>
        <taxon>Oxymonadida</taxon>
        <taxon>Streblomastigidae</taxon>
        <taxon>Streblomastix</taxon>
    </lineage>
</organism>
<dbReference type="AlphaFoldDB" id="A0A5J4UPM4"/>
<evidence type="ECO:0000259" key="1">
    <source>
        <dbReference type="PROSITE" id="PS50011"/>
    </source>
</evidence>
<dbReference type="GO" id="GO:0004672">
    <property type="term" value="F:protein kinase activity"/>
    <property type="evidence" value="ECO:0007669"/>
    <property type="project" value="InterPro"/>
</dbReference>
<dbReference type="InterPro" id="IPR000719">
    <property type="entry name" value="Prot_kinase_dom"/>
</dbReference>
<dbReference type="EMBL" id="SNRW01013629">
    <property type="protein sequence ID" value="KAA6372398.1"/>
    <property type="molecule type" value="Genomic_DNA"/>
</dbReference>
<feature type="domain" description="Protein kinase" evidence="1">
    <location>
        <begin position="1"/>
        <end position="103"/>
    </location>
</feature>
<dbReference type="GO" id="GO:0005524">
    <property type="term" value="F:ATP binding"/>
    <property type="evidence" value="ECO:0007669"/>
    <property type="project" value="InterPro"/>
</dbReference>
<dbReference type="Proteomes" id="UP000324800">
    <property type="component" value="Unassembled WGS sequence"/>
</dbReference>
<evidence type="ECO:0000313" key="3">
    <source>
        <dbReference type="Proteomes" id="UP000324800"/>
    </source>
</evidence>
<comment type="caution">
    <text evidence="2">The sequence shown here is derived from an EMBL/GenBank/DDBJ whole genome shotgun (WGS) entry which is preliminary data.</text>
</comment>
<dbReference type="Gene3D" id="2.60.120.920">
    <property type="match status" value="1"/>
</dbReference>
<reference evidence="2 3" key="1">
    <citation type="submission" date="2019-03" db="EMBL/GenBank/DDBJ databases">
        <title>Single cell metagenomics reveals metabolic interactions within the superorganism composed of flagellate Streblomastix strix and complex community of Bacteroidetes bacteria on its surface.</title>
        <authorList>
            <person name="Treitli S.C."/>
            <person name="Kolisko M."/>
            <person name="Husnik F."/>
            <person name="Keeling P."/>
            <person name="Hampl V."/>
        </authorList>
    </citation>
    <scope>NUCLEOTIDE SEQUENCE [LARGE SCALE GENOMIC DNA]</scope>
    <source>
        <strain evidence="2">ST1C</strain>
    </source>
</reference>
<accession>A0A5J4UPM4</accession>
<evidence type="ECO:0000313" key="2">
    <source>
        <dbReference type="EMBL" id="KAA6372398.1"/>
    </source>
</evidence>
<proteinExistence type="predicted"/>
<dbReference type="Pfam" id="PF00069">
    <property type="entry name" value="Pkinase"/>
    <property type="match status" value="1"/>
</dbReference>
<dbReference type="PANTHER" id="PTHR24362:SF309">
    <property type="entry name" value="PROTEIN KINASE DOMAIN-CONTAINING PROTEIN"/>
    <property type="match status" value="1"/>
</dbReference>
<dbReference type="InterPro" id="IPR043136">
    <property type="entry name" value="B30.2/SPRY_sf"/>
</dbReference>
<dbReference type="InterPro" id="IPR011009">
    <property type="entry name" value="Kinase-like_dom_sf"/>
</dbReference>